<keyword evidence="1" id="KW-0732">Signal</keyword>
<protein>
    <submittedName>
        <fullName evidence="4">Lamin tail domain-containing protein</fullName>
    </submittedName>
</protein>
<dbReference type="RefSeq" id="WP_386409568.1">
    <property type="nucleotide sequence ID" value="NZ_JBHTJH010000017.1"/>
</dbReference>
<evidence type="ECO:0000313" key="4">
    <source>
        <dbReference type="EMBL" id="MFD0863483.1"/>
    </source>
</evidence>
<feature type="signal peptide" evidence="1">
    <location>
        <begin position="1"/>
        <end position="19"/>
    </location>
</feature>
<evidence type="ECO:0000259" key="3">
    <source>
        <dbReference type="PROSITE" id="PS51841"/>
    </source>
</evidence>
<dbReference type="Proteomes" id="UP001596978">
    <property type="component" value="Unassembled WGS sequence"/>
</dbReference>
<dbReference type="InterPro" id="IPR013783">
    <property type="entry name" value="Ig-like_fold"/>
</dbReference>
<feature type="chain" id="PRO_5047147605" evidence="1">
    <location>
        <begin position="20"/>
        <end position="1147"/>
    </location>
</feature>
<evidence type="ECO:0000259" key="2">
    <source>
        <dbReference type="PROSITE" id="PS50835"/>
    </source>
</evidence>
<dbReference type="PROSITE" id="PS50835">
    <property type="entry name" value="IG_LIKE"/>
    <property type="match status" value="1"/>
</dbReference>
<proteinExistence type="predicted"/>
<accession>A0ABW3D0K9</accession>
<keyword evidence="5" id="KW-1185">Reference proteome</keyword>
<feature type="domain" description="LTD" evidence="3">
    <location>
        <begin position="303"/>
        <end position="456"/>
    </location>
</feature>
<dbReference type="InterPro" id="IPR001322">
    <property type="entry name" value="Lamin_tail_dom"/>
</dbReference>
<reference evidence="5" key="1">
    <citation type="journal article" date="2019" name="Int. J. Syst. Evol. Microbiol.">
        <title>The Global Catalogue of Microorganisms (GCM) 10K type strain sequencing project: providing services to taxonomists for standard genome sequencing and annotation.</title>
        <authorList>
            <consortium name="The Broad Institute Genomics Platform"/>
            <consortium name="The Broad Institute Genome Sequencing Center for Infectious Disease"/>
            <person name="Wu L."/>
            <person name="Ma J."/>
        </authorList>
    </citation>
    <scope>NUCLEOTIDE SEQUENCE [LARGE SCALE GENOMIC DNA]</scope>
    <source>
        <strain evidence="5">CCUG 62952</strain>
    </source>
</reference>
<feature type="domain" description="Ig-like" evidence="2">
    <location>
        <begin position="489"/>
        <end position="589"/>
    </location>
</feature>
<dbReference type="Gene3D" id="2.60.40.10">
    <property type="entry name" value="Immunoglobulins"/>
    <property type="match status" value="1"/>
</dbReference>
<name>A0ABW3D0K9_9FLAO</name>
<dbReference type="PROSITE" id="PS51841">
    <property type="entry name" value="LTD"/>
    <property type="match status" value="1"/>
</dbReference>
<organism evidence="4 5">
    <name type="scientific">Sungkyunkwania multivorans</name>
    <dbReference type="NCBI Taxonomy" id="1173618"/>
    <lineage>
        <taxon>Bacteria</taxon>
        <taxon>Pseudomonadati</taxon>
        <taxon>Bacteroidota</taxon>
        <taxon>Flavobacteriia</taxon>
        <taxon>Flavobacteriales</taxon>
        <taxon>Flavobacteriaceae</taxon>
        <taxon>Sungkyunkwania</taxon>
    </lineage>
</organism>
<dbReference type="Pfam" id="PF00932">
    <property type="entry name" value="LTD"/>
    <property type="match status" value="1"/>
</dbReference>
<gene>
    <name evidence="4" type="ORF">ACFQ1M_14805</name>
</gene>
<sequence length="1147" mass="121032">MKKKLPFLVLLLFSIYANSQTTLSAGEIAITGFNADNPDELTFVLLTDVTNGTEINFTDNGWITSTSSLRSGEGTILWTATSDLSCGTEITITGTSTASSGTASGSGSYALSTSGDQILAYQGTAGSPVFIYAITFDSSGWSTTSSGGNITGLPAGLTDAVNAVNVGEIDNGEYDQACTNSNSGAATILADVSNAANWTLNNVRIPGLGGCVYSCAPTCTPATISSVSPTEGPAGTVVAITASAGDLSGATATIDGVGATVISATAMQMLIEIPTGASTGDIVITDGQPCDATFSTFTVIDNETSTCDLTGTGTFTDLFISEVTDASTGSLSYIEIYNATGATVDMTDYIIRIQNNGGPAFTDIPLTGTLADNDSFTLATAVGTGCAVTGGDGSLADQNDVSTGVNNNDCISLRDATTTTLIDLWGVCDGSSWINALGLGSEGYDFQRRATATAPSTTFDSNDWTILDYASCNDNYTDIETYDGTRSAPTITSQPSLSLASCGIATSLTVAGTEAVAGSAGLAYQWYVSAPGDAGWTALTDTGVYTGSTAMTLNISSVIGLDGHQYYCQLREDDATCYTATESSSIDLSMVFSTWNGAAWDTIPDNTRITLIDGDFNTVTDGDIEACSLFVLSGATMNVNAGDYIRIQNDLTVEGDLQILHEGSLVMVDDSGVVTVNGNLEVHKTTETLTAWYDYTYWSSPSTNETLGNVFSGMPADRIYRFNTATFNDSNGDGSDDEGDDWINVNGATTMTPGVGYISMASLSVTYPGTNNIVFNGAVNNGLVQPTVIRNGGLGGNDDWNLLGNPYPSAIDADLFLGDVANIPILDGTIYFWVHNLPPDAGNPGPYGQNFSTDDYASYAFGLGTGTAAVSGGSIPTGNIASGQSFFVESLDNGLATFDNAMRMTTGNDDFFRTTSNEVNNKDLIWLNLTNEEGAFSQILIGFTDEATFGQDRGYDGKRFAGGFVSLYSIIENEIFAIQSRPSLAEEDIVPIGFSSLMDGQSNFSIQIDQIQGTKLEGYEVLLKDGLTNVLHDLRQGSYQFEDVTGTFNDRFELIFRKATSLGLNNVEEKQRSLVITSTEKKTSIFFTDQSLISRIEIYDLLGRNVVDEYFDIGKEKVSVRLNEGRIYIVKVISADGNSTANKYVYK</sequence>
<dbReference type="InterPro" id="IPR007110">
    <property type="entry name" value="Ig-like_dom"/>
</dbReference>
<comment type="caution">
    <text evidence="4">The sequence shown here is derived from an EMBL/GenBank/DDBJ whole genome shotgun (WGS) entry which is preliminary data.</text>
</comment>
<evidence type="ECO:0000313" key="5">
    <source>
        <dbReference type="Proteomes" id="UP001596978"/>
    </source>
</evidence>
<evidence type="ECO:0000256" key="1">
    <source>
        <dbReference type="SAM" id="SignalP"/>
    </source>
</evidence>
<dbReference type="EMBL" id="JBHTJH010000017">
    <property type="protein sequence ID" value="MFD0863483.1"/>
    <property type="molecule type" value="Genomic_DNA"/>
</dbReference>